<dbReference type="PANTHER" id="PTHR45947:SF3">
    <property type="entry name" value="SULFOQUINOVOSYL TRANSFERASE SQD2"/>
    <property type="match status" value="1"/>
</dbReference>
<sequence>MKILYVCHRFPFPPKRGGKIRPFNMIRHFSQQGHQVYVASLARNPAEAADGEGIRQHCHHYYAAVVKEPVQFARMILRLPLLTPSSMGYFFSHDLNNHIKGLLAEHKFDLIFVHCSSVAQYVSHVEDTPKLLDFGDMDSQKWLAYRAFKPFPLSLGYYLEGQKMLRAEKRLASRFDLCSCTTKAELATLQSYNTRVPTAWFPNGVDTEYFTPGTAPYEHHSISFIGRMDYYPNQEAMLQFCRQTLPLIREQIPDVKLYIVGAEPSAAIRALANLPGVIVTGSVPDVRPYIINTAAMVAPLNIARGTQNKILEAMAMAVPVVSSSQAAGGIDAIANQHFLIADTPAEYANALVKLMRNAAFRQQLADAGRQRMLTHHQWHLSMQQLDSIVQQCINLHQEKQLTQREVQI</sequence>
<dbReference type="InterPro" id="IPR017521">
    <property type="entry name" value="Sugar_tfrase_PEP-CTERM_Stp1"/>
</dbReference>
<accession>A0A285IUF1</accession>
<dbReference type="InterPro" id="IPR028098">
    <property type="entry name" value="Glyco_trans_4-like_N"/>
</dbReference>
<dbReference type="PANTHER" id="PTHR45947">
    <property type="entry name" value="SULFOQUINOVOSYL TRANSFERASE SQD2"/>
    <property type="match status" value="1"/>
</dbReference>
<dbReference type="Proteomes" id="UP000219353">
    <property type="component" value="Unassembled WGS sequence"/>
</dbReference>
<dbReference type="EMBL" id="OBEB01000003">
    <property type="protein sequence ID" value="SNY51604.1"/>
    <property type="molecule type" value="Genomic_DNA"/>
</dbReference>
<evidence type="ECO:0000313" key="2">
    <source>
        <dbReference type="EMBL" id="SNY51604.1"/>
    </source>
</evidence>
<dbReference type="SUPFAM" id="SSF53756">
    <property type="entry name" value="UDP-Glycosyltransferase/glycogen phosphorylase"/>
    <property type="match status" value="1"/>
</dbReference>
<reference evidence="3" key="1">
    <citation type="submission" date="2017-09" db="EMBL/GenBank/DDBJ databases">
        <authorList>
            <person name="Varghese N."/>
            <person name="Submissions S."/>
        </authorList>
    </citation>
    <scope>NUCLEOTIDE SEQUENCE [LARGE SCALE GENOMIC DNA]</scope>
    <source>
        <strain evidence="3">CGMCC 1.12461</strain>
    </source>
</reference>
<dbReference type="Pfam" id="PF13692">
    <property type="entry name" value="Glyco_trans_1_4"/>
    <property type="match status" value="1"/>
</dbReference>
<dbReference type="InterPro" id="IPR050194">
    <property type="entry name" value="Glycosyltransferase_grp1"/>
</dbReference>
<dbReference type="Gene3D" id="3.40.50.2000">
    <property type="entry name" value="Glycogen Phosphorylase B"/>
    <property type="match status" value="2"/>
</dbReference>
<dbReference type="NCBIfam" id="TIGR03087">
    <property type="entry name" value="stp1"/>
    <property type="match status" value="1"/>
</dbReference>
<evidence type="ECO:0000259" key="1">
    <source>
        <dbReference type="Pfam" id="PF13439"/>
    </source>
</evidence>
<name>A0A285IUF1_9GAMM</name>
<evidence type="ECO:0000313" key="3">
    <source>
        <dbReference type="Proteomes" id="UP000219353"/>
    </source>
</evidence>
<dbReference type="GO" id="GO:0016757">
    <property type="term" value="F:glycosyltransferase activity"/>
    <property type="evidence" value="ECO:0007669"/>
    <property type="project" value="TreeGrafter"/>
</dbReference>
<dbReference type="OrthoDB" id="9807209at2"/>
<protein>
    <recommendedName>
        <fullName evidence="1">Glycosyltransferase subfamily 4-like N-terminal domain-containing protein</fullName>
    </recommendedName>
</protein>
<dbReference type="CDD" id="cd03801">
    <property type="entry name" value="GT4_PimA-like"/>
    <property type="match status" value="1"/>
</dbReference>
<keyword evidence="3" id="KW-1185">Reference proteome</keyword>
<gene>
    <name evidence="2" type="ORF">SAMN06297280_1909</name>
</gene>
<proteinExistence type="predicted"/>
<feature type="domain" description="Glycosyltransferase subfamily 4-like N-terminal" evidence="1">
    <location>
        <begin position="23"/>
        <end position="208"/>
    </location>
</feature>
<dbReference type="Pfam" id="PF13439">
    <property type="entry name" value="Glyco_transf_4"/>
    <property type="match status" value="1"/>
</dbReference>
<dbReference type="AlphaFoldDB" id="A0A285IUF1"/>
<organism evidence="2 3">
    <name type="scientific">Arsukibacterium tuosuense</name>
    <dbReference type="NCBI Taxonomy" id="1323745"/>
    <lineage>
        <taxon>Bacteria</taxon>
        <taxon>Pseudomonadati</taxon>
        <taxon>Pseudomonadota</taxon>
        <taxon>Gammaproteobacteria</taxon>
        <taxon>Chromatiales</taxon>
        <taxon>Chromatiaceae</taxon>
        <taxon>Arsukibacterium</taxon>
    </lineage>
</organism>
<dbReference type="RefSeq" id="WP_097111150.1">
    <property type="nucleotide sequence ID" value="NZ_OBEB01000003.1"/>
</dbReference>